<comment type="caution">
    <text evidence="2">The sequence shown here is derived from an EMBL/GenBank/DDBJ whole genome shotgun (WGS) entry which is preliminary data.</text>
</comment>
<feature type="compositionally biased region" description="Basic residues" evidence="1">
    <location>
        <begin position="22"/>
        <end position="31"/>
    </location>
</feature>
<name>A0A9W9QUY9_PENBR</name>
<dbReference type="AlphaFoldDB" id="A0A9W9QUY9"/>
<reference evidence="2" key="1">
    <citation type="submission" date="2022-12" db="EMBL/GenBank/DDBJ databases">
        <authorList>
            <person name="Petersen C."/>
        </authorList>
    </citation>
    <scope>NUCLEOTIDE SEQUENCE</scope>
    <source>
        <strain evidence="2">IBT 35675</strain>
    </source>
</reference>
<keyword evidence="3" id="KW-1185">Reference proteome</keyword>
<evidence type="ECO:0000313" key="3">
    <source>
        <dbReference type="Proteomes" id="UP001148299"/>
    </source>
</evidence>
<evidence type="ECO:0000256" key="1">
    <source>
        <dbReference type="SAM" id="MobiDB-lite"/>
    </source>
</evidence>
<protein>
    <submittedName>
        <fullName evidence="2">Uncharacterized protein</fullName>
    </submittedName>
</protein>
<dbReference type="Proteomes" id="UP001148299">
    <property type="component" value="Unassembled WGS sequence"/>
</dbReference>
<gene>
    <name evidence="2" type="ORF">N7541_010652</name>
</gene>
<sequence length="61" mass="6576">MPVSILAYPMVQRPAMDPRQKNQTHAKKNHPKICAGSLSSVPLRHTIVLHDAGGAADSDNC</sequence>
<dbReference type="EMBL" id="JAPZBR010000008">
    <property type="protein sequence ID" value="KAJ5341528.1"/>
    <property type="molecule type" value="Genomic_DNA"/>
</dbReference>
<accession>A0A9W9QUY9</accession>
<reference evidence="2" key="2">
    <citation type="journal article" date="2023" name="IMA Fungus">
        <title>Comparative genomic study of the Penicillium genus elucidates a diverse pangenome and 15 lateral gene transfer events.</title>
        <authorList>
            <person name="Petersen C."/>
            <person name="Sorensen T."/>
            <person name="Nielsen M.R."/>
            <person name="Sondergaard T.E."/>
            <person name="Sorensen J.L."/>
            <person name="Fitzpatrick D.A."/>
            <person name="Frisvad J.C."/>
            <person name="Nielsen K.L."/>
        </authorList>
    </citation>
    <scope>NUCLEOTIDE SEQUENCE</scope>
    <source>
        <strain evidence="2">IBT 35675</strain>
    </source>
</reference>
<proteinExistence type="predicted"/>
<organism evidence="2 3">
    <name type="scientific">Penicillium brevicompactum</name>
    <dbReference type="NCBI Taxonomy" id="5074"/>
    <lineage>
        <taxon>Eukaryota</taxon>
        <taxon>Fungi</taxon>
        <taxon>Dikarya</taxon>
        <taxon>Ascomycota</taxon>
        <taxon>Pezizomycotina</taxon>
        <taxon>Eurotiomycetes</taxon>
        <taxon>Eurotiomycetidae</taxon>
        <taxon>Eurotiales</taxon>
        <taxon>Aspergillaceae</taxon>
        <taxon>Penicillium</taxon>
    </lineage>
</organism>
<feature type="region of interest" description="Disordered" evidence="1">
    <location>
        <begin position="15"/>
        <end position="35"/>
    </location>
</feature>
<evidence type="ECO:0000313" key="2">
    <source>
        <dbReference type="EMBL" id="KAJ5341528.1"/>
    </source>
</evidence>